<evidence type="ECO:0000313" key="12">
    <source>
        <dbReference type="Proteomes" id="UP001359886"/>
    </source>
</evidence>
<organism evidence="11 12">
    <name type="scientific">Elongatibacter sediminis</name>
    <dbReference type="NCBI Taxonomy" id="3119006"/>
    <lineage>
        <taxon>Bacteria</taxon>
        <taxon>Pseudomonadati</taxon>
        <taxon>Pseudomonadota</taxon>
        <taxon>Gammaproteobacteria</taxon>
        <taxon>Chromatiales</taxon>
        <taxon>Wenzhouxiangellaceae</taxon>
        <taxon>Elongatibacter</taxon>
    </lineage>
</organism>
<protein>
    <recommendedName>
        <fullName evidence="8">Cysteine desulfurase</fullName>
        <ecNumber evidence="8">2.8.1.7</ecNumber>
    </recommendedName>
</protein>
<dbReference type="GO" id="GO:0006534">
    <property type="term" value="P:cysteine metabolic process"/>
    <property type="evidence" value="ECO:0007669"/>
    <property type="project" value="UniProtKB-UniRule"/>
</dbReference>
<gene>
    <name evidence="11" type="ORF">V3330_19320</name>
</gene>
<dbReference type="CDD" id="cd06453">
    <property type="entry name" value="SufS_like"/>
    <property type="match status" value="1"/>
</dbReference>
<dbReference type="Gene3D" id="3.90.1150.10">
    <property type="entry name" value="Aspartate Aminotransferase, domain 1"/>
    <property type="match status" value="1"/>
</dbReference>
<dbReference type="InterPro" id="IPR015424">
    <property type="entry name" value="PyrdxlP-dep_Trfase"/>
</dbReference>
<comment type="function">
    <text evidence="2 8">Catalyzes the removal of elemental sulfur and selenium atoms from L-cysteine, L-cystine, L-selenocysteine, and L-selenocystine to produce L-alanine.</text>
</comment>
<evidence type="ECO:0000256" key="5">
    <source>
        <dbReference type="ARBA" id="ARBA00022898"/>
    </source>
</evidence>
<evidence type="ECO:0000256" key="6">
    <source>
        <dbReference type="ARBA" id="ARBA00050776"/>
    </source>
</evidence>
<comment type="caution">
    <text evidence="11">The sequence shown here is derived from an EMBL/GenBank/DDBJ whole genome shotgun (WGS) entry which is preliminary data.</text>
</comment>
<dbReference type="EMBL" id="JAZHOG010000019">
    <property type="protein sequence ID" value="MEJ8569788.1"/>
    <property type="molecule type" value="Genomic_DNA"/>
</dbReference>
<accession>A0AAW9RLH8</accession>
<reference evidence="11 12" key="1">
    <citation type="submission" date="2024-02" db="EMBL/GenBank/DDBJ databases">
        <title>A novel Wenzhouxiangellaceae bacterium, isolated from coastal sediments.</title>
        <authorList>
            <person name="Du Z.-J."/>
            <person name="Ye Y.-Q."/>
            <person name="Zhang X.-Y."/>
        </authorList>
    </citation>
    <scope>NUCLEOTIDE SEQUENCE [LARGE SCALE GENOMIC DNA]</scope>
    <source>
        <strain evidence="11 12">CH-27</strain>
    </source>
</reference>
<evidence type="ECO:0000256" key="8">
    <source>
        <dbReference type="RuleBase" id="RU004506"/>
    </source>
</evidence>
<evidence type="ECO:0000256" key="2">
    <source>
        <dbReference type="ARBA" id="ARBA00002824"/>
    </source>
</evidence>
<evidence type="ECO:0000256" key="4">
    <source>
        <dbReference type="ARBA" id="ARBA00022679"/>
    </source>
</evidence>
<dbReference type="InterPro" id="IPR016454">
    <property type="entry name" value="Cysteine_dSase"/>
</dbReference>
<dbReference type="AlphaFoldDB" id="A0AAW9RLH8"/>
<dbReference type="NCBIfam" id="TIGR01979">
    <property type="entry name" value="sufS"/>
    <property type="match status" value="1"/>
</dbReference>
<evidence type="ECO:0000259" key="10">
    <source>
        <dbReference type="Pfam" id="PF00266"/>
    </source>
</evidence>
<evidence type="ECO:0000256" key="3">
    <source>
        <dbReference type="ARBA" id="ARBA00010447"/>
    </source>
</evidence>
<dbReference type="GO" id="GO:0030170">
    <property type="term" value="F:pyridoxal phosphate binding"/>
    <property type="evidence" value="ECO:0007669"/>
    <property type="project" value="UniProtKB-UniRule"/>
</dbReference>
<comment type="cofactor">
    <cofactor evidence="1 7">
        <name>pyridoxal 5'-phosphate</name>
        <dbReference type="ChEBI" id="CHEBI:597326"/>
    </cofactor>
</comment>
<comment type="similarity">
    <text evidence="3 8">Belongs to the class-V pyridoxal-phosphate-dependent aminotransferase family. Csd subfamily.</text>
</comment>
<keyword evidence="12" id="KW-1185">Reference proteome</keyword>
<dbReference type="RefSeq" id="WP_354697114.1">
    <property type="nucleotide sequence ID" value="NZ_JAZHOG010000019.1"/>
</dbReference>
<evidence type="ECO:0000256" key="7">
    <source>
        <dbReference type="RuleBase" id="RU004504"/>
    </source>
</evidence>
<evidence type="ECO:0000313" key="11">
    <source>
        <dbReference type="EMBL" id="MEJ8569788.1"/>
    </source>
</evidence>
<dbReference type="InterPro" id="IPR010970">
    <property type="entry name" value="Cys_dSase_SufS"/>
</dbReference>
<dbReference type="InterPro" id="IPR015422">
    <property type="entry name" value="PyrdxlP-dep_Trfase_small"/>
</dbReference>
<dbReference type="PANTHER" id="PTHR43586">
    <property type="entry name" value="CYSTEINE DESULFURASE"/>
    <property type="match status" value="1"/>
</dbReference>
<dbReference type="PROSITE" id="PS00595">
    <property type="entry name" value="AA_TRANSFER_CLASS_5"/>
    <property type="match status" value="1"/>
</dbReference>
<dbReference type="GO" id="GO:0031071">
    <property type="term" value="F:cysteine desulfurase activity"/>
    <property type="evidence" value="ECO:0007669"/>
    <property type="project" value="UniProtKB-UniRule"/>
</dbReference>
<evidence type="ECO:0000256" key="9">
    <source>
        <dbReference type="SAM" id="MobiDB-lite"/>
    </source>
</evidence>
<dbReference type="InterPro" id="IPR015421">
    <property type="entry name" value="PyrdxlP-dep_Trfase_major"/>
</dbReference>
<dbReference type="InterPro" id="IPR000192">
    <property type="entry name" value="Aminotrans_V_dom"/>
</dbReference>
<feature type="domain" description="Aminotransferase class V" evidence="10">
    <location>
        <begin position="52"/>
        <end position="421"/>
    </location>
</feature>
<keyword evidence="5 8" id="KW-0663">Pyridoxal phosphate</keyword>
<feature type="compositionally biased region" description="Low complexity" evidence="9">
    <location>
        <begin position="8"/>
        <end position="24"/>
    </location>
</feature>
<evidence type="ECO:0000256" key="1">
    <source>
        <dbReference type="ARBA" id="ARBA00001933"/>
    </source>
</evidence>
<dbReference type="Pfam" id="PF00266">
    <property type="entry name" value="Aminotran_5"/>
    <property type="match status" value="1"/>
</dbReference>
<dbReference type="Gene3D" id="3.40.640.10">
    <property type="entry name" value="Type I PLP-dependent aspartate aminotransferase-like (Major domain)"/>
    <property type="match status" value="1"/>
</dbReference>
<comment type="catalytic activity">
    <reaction evidence="6 8">
        <text>(sulfur carrier)-H + L-cysteine = (sulfur carrier)-SH + L-alanine</text>
        <dbReference type="Rhea" id="RHEA:43892"/>
        <dbReference type="Rhea" id="RHEA-COMP:14737"/>
        <dbReference type="Rhea" id="RHEA-COMP:14739"/>
        <dbReference type="ChEBI" id="CHEBI:29917"/>
        <dbReference type="ChEBI" id="CHEBI:35235"/>
        <dbReference type="ChEBI" id="CHEBI:57972"/>
        <dbReference type="ChEBI" id="CHEBI:64428"/>
        <dbReference type="EC" id="2.8.1.7"/>
    </reaction>
</comment>
<dbReference type="Proteomes" id="UP001359886">
    <property type="component" value="Unassembled WGS sequence"/>
</dbReference>
<proteinExistence type="inferred from homology"/>
<keyword evidence="4 8" id="KW-0808">Transferase</keyword>
<dbReference type="PIRSF" id="PIRSF005572">
    <property type="entry name" value="NifS"/>
    <property type="match status" value="1"/>
</dbReference>
<dbReference type="InterPro" id="IPR020578">
    <property type="entry name" value="Aminotrans_V_PyrdxlP_BS"/>
</dbReference>
<dbReference type="SUPFAM" id="SSF53383">
    <property type="entry name" value="PLP-dependent transferases"/>
    <property type="match status" value="1"/>
</dbReference>
<dbReference type="EC" id="2.8.1.7" evidence="8"/>
<sequence length="433" mass="47217">MTAETGLAPESTTAPAASSAITPSNGAPEFDIDRVRRDFPILQREVHGKPLVYLDTAASAQRPQAVIDAVSNFYREHNANVHRGVHLLSQEATDAYEDARRVLARWIHAESEREIVFTRGTTESVNLVAQSFVRPRVGPGDQIVITHMEHHSNIVPWQMVCEQTGAELVVAPIDERGELILDRLEALLGPQVKILALVHTSNALGTVNPVQEICAMANRHGIPVLVDGAQAMPHGRVNVQELDCDFLCLSGHKMYGPTGIGALWARQQWLEDMPPYQGGGEMIRTVTFDKTEYNDVPAKFEAGTPNIAGGVGLGAAVRYLDSLGMEAIAAHEHEVLEYGTERLLAVEGLRIIGTARNKAGVLSFTIEGVHPHDLGTLIDHYGVALRTGHHCAMPVMQFFGVPATARASLGLYNTKHEIDILADALERTVQMLR</sequence>
<feature type="region of interest" description="Disordered" evidence="9">
    <location>
        <begin position="1"/>
        <end position="29"/>
    </location>
</feature>
<dbReference type="PANTHER" id="PTHR43586:SF8">
    <property type="entry name" value="CYSTEINE DESULFURASE 1, CHLOROPLASTIC"/>
    <property type="match status" value="1"/>
</dbReference>
<name>A0AAW9RLH8_9GAMM</name>